<dbReference type="NCBIfam" id="TIGR00778">
    <property type="entry name" value="ahpD_dom"/>
    <property type="match status" value="1"/>
</dbReference>
<accession>A0ABS8Y467</accession>
<dbReference type="InterPro" id="IPR029032">
    <property type="entry name" value="AhpD-like"/>
</dbReference>
<dbReference type="RefSeq" id="WP_233374129.1">
    <property type="nucleotide sequence ID" value="NZ_JAJTWU010000009.1"/>
</dbReference>
<dbReference type="Proteomes" id="UP001200741">
    <property type="component" value="Unassembled WGS sequence"/>
</dbReference>
<name>A0ABS8Y467_9BURK</name>
<dbReference type="EMBL" id="JAJTWU010000009">
    <property type="protein sequence ID" value="MCE4556905.1"/>
    <property type="molecule type" value="Genomic_DNA"/>
</dbReference>
<dbReference type="SUPFAM" id="SSF69118">
    <property type="entry name" value="AhpD-like"/>
    <property type="match status" value="1"/>
</dbReference>
<keyword evidence="3" id="KW-1185">Reference proteome</keyword>
<evidence type="ECO:0000313" key="3">
    <source>
        <dbReference type="Proteomes" id="UP001200741"/>
    </source>
</evidence>
<dbReference type="InterPro" id="IPR004675">
    <property type="entry name" value="AhpD_core"/>
</dbReference>
<sequence>MSRIPLIPPEQLSNAATELFAQVRKGLGKLPNAYATIGGHSPGALAVLLGADAALGKGALGRADIEAIRLAISEINGCDYCVAAHSAVGKLVGLSPEAMRQIRTGESTGEPRLDALVRFVRTVDGTRGTVPTPVLDAVVAAGYTHQHVIEALLVVSMITFTNLVNRVNDTELDFPRPA</sequence>
<reference evidence="2 3" key="1">
    <citation type="submission" date="2021-12" db="EMBL/GenBank/DDBJ databases">
        <title>Genome seq of P8.</title>
        <authorList>
            <person name="Seo T."/>
        </authorList>
    </citation>
    <scope>NUCLEOTIDE SEQUENCE [LARGE SCALE GENOMIC DNA]</scope>
    <source>
        <strain evidence="2 3">P8</strain>
    </source>
</reference>
<feature type="domain" description="Carboxymuconolactone decarboxylase-like" evidence="1">
    <location>
        <begin position="51"/>
        <end position="103"/>
    </location>
</feature>
<organism evidence="2 3">
    <name type="scientific">Pelomonas cellulosilytica</name>
    <dbReference type="NCBI Taxonomy" id="2906762"/>
    <lineage>
        <taxon>Bacteria</taxon>
        <taxon>Pseudomonadati</taxon>
        <taxon>Pseudomonadota</taxon>
        <taxon>Betaproteobacteria</taxon>
        <taxon>Burkholderiales</taxon>
        <taxon>Sphaerotilaceae</taxon>
        <taxon>Roseateles</taxon>
    </lineage>
</organism>
<gene>
    <name evidence="2" type="ORF">LXT13_21130</name>
</gene>
<protein>
    <submittedName>
        <fullName evidence="2">Carboxymuconolactone decarboxylase family protein</fullName>
    </submittedName>
</protein>
<proteinExistence type="predicted"/>
<dbReference type="PANTHER" id="PTHR35446:SF3">
    <property type="entry name" value="CMD DOMAIN-CONTAINING PROTEIN"/>
    <property type="match status" value="1"/>
</dbReference>
<evidence type="ECO:0000259" key="1">
    <source>
        <dbReference type="Pfam" id="PF02627"/>
    </source>
</evidence>
<comment type="caution">
    <text evidence="2">The sequence shown here is derived from an EMBL/GenBank/DDBJ whole genome shotgun (WGS) entry which is preliminary data.</text>
</comment>
<dbReference type="InterPro" id="IPR003779">
    <property type="entry name" value="CMD-like"/>
</dbReference>
<dbReference type="Gene3D" id="1.20.1290.10">
    <property type="entry name" value="AhpD-like"/>
    <property type="match status" value="1"/>
</dbReference>
<evidence type="ECO:0000313" key="2">
    <source>
        <dbReference type="EMBL" id="MCE4556905.1"/>
    </source>
</evidence>
<dbReference type="Pfam" id="PF02627">
    <property type="entry name" value="CMD"/>
    <property type="match status" value="1"/>
</dbReference>
<dbReference type="PANTHER" id="PTHR35446">
    <property type="entry name" value="SI:CH211-175M2.5"/>
    <property type="match status" value="1"/>
</dbReference>